<sequence length="212" mass="23212">MTKNCYKWLEEQDKSNSQSKNSSQQKNKGKSGETLITVTGTLYTASGSSSNILLAGAVSQSHLWHSRLGHMSEKGMKVLRPRGLLPELESVDVGLCEQCVLGKQKRIDEIERTEEEAEPELDEPIAESSTPLALGRELRMRRAPDSVEHGSGGKLRVATVRCEDDLSAWGSRGRNLHSAARGVLRKCSTGLPPKEELVRTETGSSTVVSKVR</sequence>
<evidence type="ECO:0000256" key="1">
    <source>
        <dbReference type="SAM" id="MobiDB-lite"/>
    </source>
</evidence>
<proteinExistence type="predicted"/>
<feature type="compositionally biased region" description="Polar residues" evidence="1">
    <location>
        <begin position="201"/>
        <end position="212"/>
    </location>
</feature>
<dbReference type="AlphaFoldDB" id="A0A9N7ML36"/>
<comment type="caution">
    <text evidence="3">The sequence shown here is derived from an EMBL/GenBank/DDBJ whole genome shotgun (WGS) entry which is preliminary data.</text>
</comment>
<keyword evidence="4" id="KW-1185">Reference proteome</keyword>
<evidence type="ECO:0000259" key="2">
    <source>
        <dbReference type="Pfam" id="PF13976"/>
    </source>
</evidence>
<feature type="region of interest" description="Disordered" evidence="1">
    <location>
        <begin position="190"/>
        <end position="212"/>
    </location>
</feature>
<gene>
    <name evidence="3" type="ORF">SHERM_09658</name>
</gene>
<protein>
    <submittedName>
        <fullName evidence="3">Uncharacterized mitochondrial protein AtMg00300</fullName>
    </submittedName>
</protein>
<name>A0A9N7ML36_STRHE</name>
<feature type="region of interest" description="Disordered" evidence="1">
    <location>
        <begin position="10"/>
        <end position="32"/>
    </location>
</feature>
<accession>A0A9N7ML36</accession>
<reference evidence="3" key="1">
    <citation type="submission" date="2019-12" db="EMBL/GenBank/DDBJ databases">
        <authorList>
            <person name="Scholes J."/>
        </authorList>
    </citation>
    <scope>NUCLEOTIDE SEQUENCE</scope>
</reference>
<dbReference type="InterPro" id="IPR025724">
    <property type="entry name" value="GAG-pre-integrase_dom"/>
</dbReference>
<dbReference type="Proteomes" id="UP001153555">
    <property type="component" value="Unassembled WGS sequence"/>
</dbReference>
<dbReference type="OrthoDB" id="1938800at2759"/>
<dbReference type="EMBL" id="CACSLK010000984">
    <property type="protein sequence ID" value="CAA0806775.1"/>
    <property type="molecule type" value="Genomic_DNA"/>
</dbReference>
<evidence type="ECO:0000313" key="3">
    <source>
        <dbReference type="EMBL" id="CAA0806775.1"/>
    </source>
</evidence>
<dbReference type="Pfam" id="PF13976">
    <property type="entry name" value="gag_pre-integrs"/>
    <property type="match status" value="1"/>
</dbReference>
<evidence type="ECO:0000313" key="4">
    <source>
        <dbReference type="Proteomes" id="UP001153555"/>
    </source>
</evidence>
<feature type="domain" description="GAG-pre-integrase" evidence="2">
    <location>
        <begin position="42"/>
        <end position="104"/>
    </location>
</feature>
<organism evidence="3 4">
    <name type="scientific">Striga hermonthica</name>
    <name type="common">Purple witchweed</name>
    <name type="synonym">Buchnera hermonthica</name>
    <dbReference type="NCBI Taxonomy" id="68872"/>
    <lineage>
        <taxon>Eukaryota</taxon>
        <taxon>Viridiplantae</taxon>
        <taxon>Streptophyta</taxon>
        <taxon>Embryophyta</taxon>
        <taxon>Tracheophyta</taxon>
        <taxon>Spermatophyta</taxon>
        <taxon>Magnoliopsida</taxon>
        <taxon>eudicotyledons</taxon>
        <taxon>Gunneridae</taxon>
        <taxon>Pentapetalae</taxon>
        <taxon>asterids</taxon>
        <taxon>lamiids</taxon>
        <taxon>Lamiales</taxon>
        <taxon>Orobanchaceae</taxon>
        <taxon>Buchnereae</taxon>
        <taxon>Striga</taxon>
    </lineage>
</organism>
<feature type="compositionally biased region" description="Low complexity" evidence="1">
    <location>
        <begin position="15"/>
        <end position="26"/>
    </location>
</feature>